<evidence type="ECO:0000313" key="1">
    <source>
        <dbReference type="EMBL" id="MCO6419869.1"/>
    </source>
</evidence>
<keyword evidence="2" id="KW-1185">Reference proteome</keyword>
<accession>A0ABT1DD84</accession>
<sequence>GSAWPEVAWRFSDIAPGGFPAELIWRPARPGLFWTAEPAPPELPASRRLAAALRRLRRLGAPALPPGLRALAWRAA</sequence>
<name>A0ABT1DD84_9PROT</name>
<protein>
    <submittedName>
        <fullName evidence="1">Uncharacterized protein</fullName>
    </submittedName>
</protein>
<organism evidence="1 2">
    <name type="scientific">Siccirubricoccus soli</name>
    <dbReference type="NCBI Taxonomy" id="2899147"/>
    <lineage>
        <taxon>Bacteria</taxon>
        <taxon>Pseudomonadati</taxon>
        <taxon>Pseudomonadota</taxon>
        <taxon>Alphaproteobacteria</taxon>
        <taxon>Acetobacterales</taxon>
        <taxon>Roseomonadaceae</taxon>
        <taxon>Siccirubricoccus</taxon>
    </lineage>
</organism>
<feature type="non-terminal residue" evidence="1">
    <location>
        <position position="1"/>
    </location>
</feature>
<feature type="non-terminal residue" evidence="1">
    <location>
        <position position="76"/>
    </location>
</feature>
<evidence type="ECO:0000313" key="2">
    <source>
        <dbReference type="Proteomes" id="UP001523392"/>
    </source>
</evidence>
<comment type="caution">
    <text evidence="1">The sequence shown here is derived from an EMBL/GenBank/DDBJ whole genome shotgun (WGS) entry which is preliminary data.</text>
</comment>
<proteinExistence type="predicted"/>
<reference evidence="1 2" key="1">
    <citation type="submission" date="2021-12" db="EMBL/GenBank/DDBJ databases">
        <title>Siccirubricoccus leaddurans sp. nov., a high concentration Zn2+ tolerance bacterium.</title>
        <authorList>
            <person name="Cao Y."/>
        </authorList>
    </citation>
    <scope>NUCLEOTIDE SEQUENCE [LARGE SCALE GENOMIC DNA]</scope>
    <source>
        <strain evidence="1 2">KC 17139</strain>
    </source>
</reference>
<dbReference type="EMBL" id="JAFIRR010000242">
    <property type="protein sequence ID" value="MCO6419869.1"/>
    <property type="molecule type" value="Genomic_DNA"/>
</dbReference>
<dbReference type="Proteomes" id="UP001523392">
    <property type="component" value="Unassembled WGS sequence"/>
</dbReference>
<gene>
    <name evidence="1" type="ORF">JYK14_27455</name>
</gene>
<dbReference type="RefSeq" id="WP_252956546.1">
    <property type="nucleotide sequence ID" value="NZ_JAFIRR010000242.1"/>
</dbReference>